<evidence type="ECO:0000313" key="2">
    <source>
        <dbReference type="Proteomes" id="UP000250831"/>
    </source>
</evidence>
<sequence length="166" mass="19144">MRKVVFKDIDGKTKKLMLCQTKGGVYLFGYYSLQDSSADWDHFFCTMEDASECCIEEYAINEEDWIIIADQPIHCQQDFIIPTRIKGREVGKPVFGHLQRFVRGQWVDYEIPEKCISFDGLTGDQRLFTTGLVFEYEKALIEDKAKAIKILKALNFDKPSIDIIIG</sequence>
<dbReference type="RefSeq" id="WP_108634020.1">
    <property type="nucleotide sequence ID" value="NZ_QCXX01000003.1"/>
</dbReference>
<reference evidence="1 2" key="1">
    <citation type="submission" date="2018-04" db="EMBL/GenBank/DDBJ databases">
        <title>Sphingobacterium sp. M46 Genome.</title>
        <authorList>
            <person name="Cheng J."/>
            <person name="Li Y."/>
        </authorList>
    </citation>
    <scope>NUCLEOTIDE SEQUENCE [LARGE SCALE GENOMIC DNA]</scope>
    <source>
        <strain evidence="1 2">M46</strain>
    </source>
</reference>
<dbReference type="OrthoDB" id="771468at2"/>
<name>A0A363NTF6_9SPHI</name>
<dbReference type="EMBL" id="QCXX01000003">
    <property type="protein sequence ID" value="PUV24092.1"/>
    <property type="molecule type" value="Genomic_DNA"/>
</dbReference>
<accession>A0A363NTF6</accession>
<comment type="caution">
    <text evidence="1">The sequence shown here is derived from an EMBL/GenBank/DDBJ whole genome shotgun (WGS) entry which is preliminary data.</text>
</comment>
<dbReference type="AlphaFoldDB" id="A0A363NTF6"/>
<proteinExistence type="predicted"/>
<keyword evidence="2" id="KW-1185">Reference proteome</keyword>
<dbReference type="Proteomes" id="UP000250831">
    <property type="component" value="Unassembled WGS sequence"/>
</dbReference>
<gene>
    <name evidence="1" type="ORF">DCO56_12025</name>
</gene>
<organism evidence="1 2">
    <name type="scientific">Sphingobacterium athyrii</name>
    <dbReference type="NCBI Taxonomy" id="2152717"/>
    <lineage>
        <taxon>Bacteria</taxon>
        <taxon>Pseudomonadati</taxon>
        <taxon>Bacteroidota</taxon>
        <taxon>Sphingobacteriia</taxon>
        <taxon>Sphingobacteriales</taxon>
        <taxon>Sphingobacteriaceae</taxon>
        <taxon>Sphingobacterium</taxon>
    </lineage>
</organism>
<protein>
    <submittedName>
        <fullName evidence="1">Uncharacterized protein</fullName>
    </submittedName>
</protein>
<evidence type="ECO:0000313" key="1">
    <source>
        <dbReference type="EMBL" id="PUV24092.1"/>
    </source>
</evidence>